<organism evidence="2 3">
    <name type="scientific">Branchiibius cervicis</name>
    <dbReference type="NCBI Taxonomy" id="908252"/>
    <lineage>
        <taxon>Bacteria</taxon>
        <taxon>Bacillati</taxon>
        <taxon>Actinomycetota</taxon>
        <taxon>Actinomycetes</taxon>
        <taxon>Micrococcales</taxon>
        <taxon>Dermacoccaceae</taxon>
        <taxon>Branchiibius</taxon>
    </lineage>
</organism>
<protein>
    <submittedName>
        <fullName evidence="2">Phosphotransferase family protein</fullName>
    </submittedName>
</protein>
<dbReference type="InterPro" id="IPR052898">
    <property type="entry name" value="ACAD10-like"/>
</dbReference>
<keyword evidence="3" id="KW-1185">Reference proteome</keyword>
<dbReference type="PANTHER" id="PTHR47829:SF1">
    <property type="entry name" value="HAD FAMILY PHOSPHATASE"/>
    <property type="match status" value="1"/>
</dbReference>
<dbReference type="SUPFAM" id="SSF56112">
    <property type="entry name" value="Protein kinase-like (PK-like)"/>
    <property type="match status" value="1"/>
</dbReference>
<evidence type="ECO:0000259" key="1">
    <source>
        <dbReference type="Pfam" id="PF01636"/>
    </source>
</evidence>
<dbReference type="InterPro" id="IPR011009">
    <property type="entry name" value="Kinase-like_dom_sf"/>
</dbReference>
<dbReference type="Gene3D" id="3.90.1200.10">
    <property type="match status" value="1"/>
</dbReference>
<evidence type="ECO:0000313" key="2">
    <source>
        <dbReference type="EMBL" id="MFC6713307.1"/>
    </source>
</evidence>
<dbReference type="CDD" id="cd05154">
    <property type="entry name" value="ACAD10_11_N-like"/>
    <property type="match status" value="1"/>
</dbReference>
<dbReference type="PANTHER" id="PTHR47829">
    <property type="entry name" value="HYDROLASE, PUTATIVE (AFU_ORTHOLOGUE AFUA_1G12880)-RELATED"/>
    <property type="match status" value="1"/>
</dbReference>
<name>A0ABW2AQS3_9MICO</name>
<comment type="caution">
    <text evidence="2">The sequence shown here is derived from an EMBL/GenBank/DDBJ whole genome shotgun (WGS) entry which is preliminary data.</text>
</comment>
<evidence type="ECO:0000313" key="3">
    <source>
        <dbReference type="Proteomes" id="UP001596356"/>
    </source>
</evidence>
<feature type="domain" description="Aminoglycoside phosphotransferase" evidence="1">
    <location>
        <begin position="31"/>
        <end position="197"/>
    </location>
</feature>
<reference evidence="3" key="1">
    <citation type="journal article" date="2019" name="Int. J. Syst. Evol. Microbiol.">
        <title>The Global Catalogue of Microorganisms (GCM) 10K type strain sequencing project: providing services to taxonomists for standard genome sequencing and annotation.</title>
        <authorList>
            <consortium name="The Broad Institute Genomics Platform"/>
            <consortium name="The Broad Institute Genome Sequencing Center for Infectious Disease"/>
            <person name="Wu L."/>
            <person name="Ma J."/>
        </authorList>
    </citation>
    <scope>NUCLEOTIDE SEQUENCE [LARGE SCALE GENOMIC DNA]</scope>
    <source>
        <strain evidence="3">NBRC 106593</strain>
    </source>
</reference>
<dbReference type="Gene3D" id="3.30.200.20">
    <property type="entry name" value="Phosphorylase Kinase, domain 1"/>
    <property type="match status" value="1"/>
</dbReference>
<dbReference type="InterPro" id="IPR041726">
    <property type="entry name" value="ACAD10_11_N"/>
</dbReference>
<dbReference type="InterPro" id="IPR002575">
    <property type="entry name" value="Aminoglycoside_PTrfase"/>
</dbReference>
<sequence length="211" mass="23011">MADALVDVARLGPALVTATGDERWAQPSPSLISGGKSNLTYLLTSPAGELVFRRPPSGNVLATAHDMGREVRVQRALADTPIPVPTIILADEGDLLGYPFYVMNRVAGHVIRDRLPDGYATTEAERQQMGMALVDTLAALHAVDYRAVGLDQHGRPDGYMERQLARWGKQWEATRSSTDHPVEELRARLAQALPRKVMRRSCTAISVSTTA</sequence>
<proteinExistence type="predicted"/>
<dbReference type="EMBL" id="JBHSWJ010000002">
    <property type="protein sequence ID" value="MFC6713307.1"/>
    <property type="molecule type" value="Genomic_DNA"/>
</dbReference>
<gene>
    <name evidence="2" type="ORF">ACFQBT_05385</name>
</gene>
<dbReference type="Pfam" id="PF01636">
    <property type="entry name" value="APH"/>
    <property type="match status" value="1"/>
</dbReference>
<dbReference type="RefSeq" id="WP_377820963.1">
    <property type="nucleotide sequence ID" value="NZ_JBHSWJ010000002.1"/>
</dbReference>
<dbReference type="Proteomes" id="UP001596356">
    <property type="component" value="Unassembled WGS sequence"/>
</dbReference>
<accession>A0ABW2AQS3</accession>